<protein>
    <submittedName>
        <fullName evidence="2">Uncharacterized protein</fullName>
    </submittedName>
</protein>
<feature type="region of interest" description="Disordered" evidence="1">
    <location>
        <begin position="1"/>
        <end position="97"/>
    </location>
</feature>
<organism evidence="2 3">
    <name type="scientific">Oleoguttula mirabilis</name>
    <dbReference type="NCBI Taxonomy" id="1507867"/>
    <lineage>
        <taxon>Eukaryota</taxon>
        <taxon>Fungi</taxon>
        <taxon>Dikarya</taxon>
        <taxon>Ascomycota</taxon>
        <taxon>Pezizomycotina</taxon>
        <taxon>Dothideomycetes</taxon>
        <taxon>Dothideomycetidae</taxon>
        <taxon>Mycosphaerellales</taxon>
        <taxon>Teratosphaeriaceae</taxon>
        <taxon>Oleoguttula</taxon>
    </lineage>
</organism>
<keyword evidence="3" id="KW-1185">Reference proteome</keyword>
<name>A0AAV9J9C7_9PEZI</name>
<gene>
    <name evidence="2" type="ORF">LTR36_007930</name>
</gene>
<accession>A0AAV9J9C7</accession>
<feature type="compositionally biased region" description="Basic residues" evidence="1">
    <location>
        <begin position="43"/>
        <end position="53"/>
    </location>
</feature>
<dbReference type="AlphaFoldDB" id="A0AAV9J9C7"/>
<feature type="compositionally biased region" description="Low complexity" evidence="1">
    <location>
        <begin position="77"/>
        <end position="91"/>
    </location>
</feature>
<evidence type="ECO:0000313" key="2">
    <source>
        <dbReference type="EMBL" id="KAK4541484.1"/>
    </source>
</evidence>
<dbReference type="EMBL" id="JAVFHQ010000052">
    <property type="protein sequence ID" value="KAK4541484.1"/>
    <property type="molecule type" value="Genomic_DNA"/>
</dbReference>
<comment type="caution">
    <text evidence="2">The sequence shown here is derived from an EMBL/GenBank/DDBJ whole genome shotgun (WGS) entry which is preliminary data.</text>
</comment>
<feature type="compositionally biased region" description="Low complexity" evidence="1">
    <location>
        <begin position="8"/>
        <end position="29"/>
    </location>
</feature>
<feature type="compositionally biased region" description="Low complexity" evidence="1">
    <location>
        <begin position="54"/>
        <end position="65"/>
    </location>
</feature>
<reference evidence="2 3" key="1">
    <citation type="submission" date="2021-11" db="EMBL/GenBank/DDBJ databases">
        <title>Black yeast isolated from Biological Soil Crust.</title>
        <authorList>
            <person name="Kurbessoian T."/>
        </authorList>
    </citation>
    <scope>NUCLEOTIDE SEQUENCE [LARGE SCALE GENOMIC DNA]</scope>
    <source>
        <strain evidence="2 3">CCFEE 5522</strain>
    </source>
</reference>
<proteinExistence type="predicted"/>
<evidence type="ECO:0000313" key="3">
    <source>
        <dbReference type="Proteomes" id="UP001324427"/>
    </source>
</evidence>
<dbReference type="Proteomes" id="UP001324427">
    <property type="component" value="Unassembled WGS sequence"/>
</dbReference>
<evidence type="ECO:0000256" key="1">
    <source>
        <dbReference type="SAM" id="MobiDB-lite"/>
    </source>
</evidence>
<sequence length="145" mass="14980">MPPKTRSKSTVAKKPVAKPAGKTTPATKAGKAKSAKTAAAKVTKSKKPAKKAPAKPSVPAKKPATLKAETRKNGKVAKPSTTTKASPPSSKAESKAQLSVAEKAKAYHAELGAIAARLAAEVEGGVFFEVHMAIDPALEILYKLQ</sequence>